<dbReference type="Gene3D" id="1.25.40.10">
    <property type="entry name" value="Tetratricopeptide repeat domain"/>
    <property type="match status" value="1"/>
</dbReference>
<dbReference type="AlphaFoldDB" id="A0AB38DNN2"/>
<accession>A0AB38DNN2</accession>
<dbReference type="InterPro" id="IPR045653">
    <property type="entry name" value="DUF6396"/>
</dbReference>
<keyword evidence="1" id="KW-0732">Signal</keyword>
<reference evidence="3 4" key="1">
    <citation type="submission" date="2017-06" db="EMBL/GenBank/DDBJ databases">
        <authorList>
            <consortium name="Pathogen Informatics"/>
        </authorList>
    </citation>
    <scope>NUCLEOTIDE SEQUENCE [LARGE SCALE GENOMIC DNA]</scope>
    <source>
        <strain evidence="3 4">NCTC12230</strain>
    </source>
</reference>
<organism evidence="3 4">
    <name type="scientific">Neisseria zoodegmatis</name>
    <dbReference type="NCBI Taxonomy" id="326523"/>
    <lineage>
        <taxon>Bacteria</taxon>
        <taxon>Pseudomonadati</taxon>
        <taxon>Pseudomonadota</taxon>
        <taxon>Betaproteobacteria</taxon>
        <taxon>Neisseriales</taxon>
        <taxon>Neisseriaceae</taxon>
        <taxon>Neisseria</taxon>
    </lineage>
</organism>
<evidence type="ECO:0000313" key="4">
    <source>
        <dbReference type="Proteomes" id="UP000215033"/>
    </source>
</evidence>
<dbReference type="InterPro" id="IPR011990">
    <property type="entry name" value="TPR-like_helical_dom_sf"/>
</dbReference>
<feature type="signal peptide" evidence="1">
    <location>
        <begin position="1"/>
        <end position="23"/>
    </location>
</feature>
<proteinExistence type="predicted"/>
<evidence type="ECO:0000259" key="2">
    <source>
        <dbReference type="Pfam" id="PF19933"/>
    </source>
</evidence>
<name>A0AB38DNN2_9NEIS</name>
<evidence type="ECO:0000256" key="1">
    <source>
        <dbReference type="SAM" id="SignalP"/>
    </source>
</evidence>
<evidence type="ECO:0000313" key="3">
    <source>
        <dbReference type="EMBL" id="SNU78726.1"/>
    </source>
</evidence>
<feature type="domain" description="DUF6396" evidence="2">
    <location>
        <begin position="245"/>
        <end position="348"/>
    </location>
</feature>
<feature type="chain" id="PRO_5044299536" description="DUF6396 domain-containing protein" evidence="1">
    <location>
        <begin position="24"/>
        <end position="353"/>
    </location>
</feature>
<dbReference type="KEGG" id="nzo:SAMEA4504057_0202"/>
<protein>
    <recommendedName>
        <fullName evidence="2">DUF6396 domain-containing protein</fullName>
    </recommendedName>
</protein>
<dbReference type="Pfam" id="PF19933">
    <property type="entry name" value="DUF6396"/>
    <property type="match status" value="1"/>
</dbReference>
<dbReference type="SUPFAM" id="SSF81901">
    <property type="entry name" value="HCP-like"/>
    <property type="match status" value="1"/>
</dbReference>
<gene>
    <name evidence="3" type="ORF">SAMEA4504057_00202</name>
</gene>
<dbReference type="EMBL" id="LT906434">
    <property type="protein sequence ID" value="SNU78726.1"/>
    <property type="molecule type" value="Genomic_DNA"/>
</dbReference>
<sequence>MKTKLFFTLILSTLFQTALPAFAKETPKMNPLKELDDFQCRYADEHTHGNKENELLYNYAYWHELHGRWPGKNIEFLNDNLRYFRIAAANGDTIANLKLQSYLRSGKLSKKAAPDVLNEVLDLNDKLLAQNVPAAYYRKSRYIRMGMYRGSSQDADAYLRKAADLGDKDAQYDIGQRVEDRRDLPAQVRLPYLKKFWGCAAMQGHSEAGHALRAWLYNIDKKQLKDNIKQIHNSAKGGGSTITLVLELGFITTDMTNRSYYIGLNQVDKERSERYRLIRKQVAKYSHLNPQVPDLDKIVPLPPAKLPAWDGKIEFVRWYEGPAPAKPSEELMRRLAAKHHLDPDTGLSLDKRR</sequence>
<dbReference type="Proteomes" id="UP000215033">
    <property type="component" value="Chromosome 1"/>
</dbReference>